<dbReference type="AlphaFoldDB" id="A0A6L8W7P8"/>
<dbReference type="Gene3D" id="3.90.79.10">
    <property type="entry name" value="Nucleoside Triphosphate Pyrophosphohydrolase"/>
    <property type="match status" value="1"/>
</dbReference>
<evidence type="ECO:0000256" key="4">
    <source>
        <dbReference type="ARBA" id="ARBA00022801"/>
    </source>
</evidence>
<evidence type="ECO:0000256" key="1">
    <source>
        <dbReference type="ARBA" id="ARBA00001936"/>
    </source>
</evidence>
<feature type="region of interest" description="Disordered" evidence="7">
    <location>
        <begin position="1"/>
        <end position="24"/>
    </location>
</feature>
<feature type="domain" description="Nudix hydrolase" evidence="8">
    <location>
        <begin position="21"/>
        <end position="212"/>
    </location>
</feature>
<dbReference type="Proteomes" id="UP000476030">
    <property type="component" value="Unassembled WGS sequence"/>
</dbReference>
<comment type="cofactor">
    <cofactor evidence="2">
        <name>Mg(2+)</name>
        <dbReference type="ChEBI" id="CHEBI:18420"/>
    </cofactor>
</comment>
<comment type="cofactor">
    <cofactor evidence="1">
        <name>Mn(2+)</name>
        <dbReference type="ChEBI" id="CHEBI:29035"/>
    </cofactor>
</comment>
<keyword evidence="6" id="KW-0464">Manganese</keyword>
<feature type="compositionally biased region" description="Basic and acidic residues" evidence="7">
    <location>
        <begin position="8"/>
        <end position="24"/>
    </location>
</feature>
<gene>
    <name evidence="9" type="ORF">GQE98_10685</name>
</gene>
<evidence type="ECO:0000259" key="8">
    <source>
        <dbReference type="PROSITE" id="PS51462"/>
    </source>
</evidence>
<dbReference type="CDD" id="cd18870">
    <property type="entry name" value="NUDIX_AcylCoAdiphos_Nudt19"/>
    <property type="match status" value="1"/>
</dbReference>
<evidence type="ECO:0000313" key="10">
    <source>
        <dbReference type="Proteomes" id="UP000476030"/>
    </source>
</evidence>
<dbReference type="RefSeq" id="WP_161315627.1">
    <property type="nucleotide sequence ID" value="NZ_WTUW01000002.1"/>
</dbReference>
<proteinExistence type="predicted"/>
<keyword evidence="5" id="KW-0460">Magnesium</keyword>
<dbReference type="PANTHER" id="PTHR12318:SF0">
    <property type="entry name" value="ACYL-COENZYME A DIPHOSPHATASE NUDT19"/>
    <property type="match status" value="1"/>
</dbReference>
<dbReference type="PANTHER" id="PTHR12318">
    <property type="entry name" value="TESTOSTERONE-REGULATED PROTEIN RP2"/>
    <property type="match status" value="1"/>
</dbReference>
<dbReference type="InterPro" id="IPR015797">
    <property type="entry name" value="NUDIX_hydrolase-like_dom_sf"/>
</dbReference>
<organism evidence="9 10">
    <name type="scientific">Sneathiella litorea</name>
    <dbReference type="NCBI Taxonomy" id="2606216"/>
    <lineage>
        <taxon>Bacteria</taxon>
        <taxon>Pseudomonadati</taxon>
        <taxon>Pseudomonadota</taxon>
        <taxon>Alphaproteobacteria</taxon>
        <taxon>Sneathiellales</taxon>
        <taxon>Sneathiellaceae</taxon>
        <taxon>Sneathiella</taxon>
    </lineage>
</organism>
<dbReference type="PROSITE" id="PS51462">
    <property type="entry name" value="NUDIX"/>
    <property type="match status" value="1"/>
</dbReference>
<dbReference type="GO" id="GO:0046872">
    <property type="term" value="F:metal ion binding"/>
    <property type="evidence" value="ECO:0007669"/>
    <property type="project" value="UniProtKB-KW"/>
</dbReference>
<protein>
    <submittedName>
        <fullName evidence="9">NUDIX domain-containing protein</fullName>
    </submittedName>
</protein>
<dbReference type="InterPro" id="IPR039121">
    <property type="entry name" value="NUDT19"/>
</dbReference>
<keyword evidence="3" id="KW-0479">Metal-binding</keyword>
<name>A0A6L8W7P8_9PROT</name>
<reference evidence="9 10" key="1">
    <citation type="submission" date="2019-12" db="EMBL/GenBank/DDBJ databases">
        <title>Snethiella sp. nov. sp. isolated from sea sand.</title>
        <authorList>
            <person name="Kim J."/>
            <person name="Jeong S.E."/>
            <person name="Jung H.S."/>
            <person name="Jeon C.O."/>
        </authorList>
    </citation>
    <scope>NUCLEOTIDE SEQUENCE [LARGE SCALE GENOMIC DNA]</scope>
    <source>
        <strain evidence="9 10">DP05</strain>
    </source>
</reference>
<evidence type="ECO:0000313" key="9">
    <source>
        <dbReference type="EMBL" id="MZR31098.1"/>
    </source>
</evidence>
<keyword evidence="10" id="KW-1185">Reference proteome</keyword>
<evidence type="ECO:0000256" key="5">
    <source>
        <dbReference type="ARBA" id="ARBA00022842"/>
    </source>
</evidence>
<dbReference type="EMBL" id="WTUW01000002">
    <property type="protein sequence ID" value="MZR31098.1"/>
    <property type="molecule type" value="Genomic_DNA"/>
</dbReference>
<evidence type="ECO:0000256" key="6">
    <source>
        <dbReference type="ARBA" id="ARBA00023211"/>
    </source>
</evidence>
<evidence type="ECO:0000256" key="3">
    <source>
        <dbReference type="ARBA" id="ARBA00022723"/>
    </source>
</evidence>
<sequence>MSTTKNRSVAESRTDGSKAPRPKDAATLILYRQSSKNIEILMGERSGRHSFMPNTYVFPGGRVDASDSRIPPAEDLREDVMARLLRGGCTPARARALAIAAIRETFEETGLRLAGNYPRPRKSRVQVWNEFGTNTCGPDLSKLDYIARAVTPPSRKKRFNTRFFVANAETLEGEIKGSGELLDIRWVTIKDALNLDIPVITEKILGYAGKFLNERPPQEATVPVPMFMMRHGKRIYGEE</sequence>
<accession>A0A6L8W7P8</accession>
<dbReference type="SUPFAM" id="SSF55811">
    <property type="entry name" value="Nudix"/>
    <property type="match status" value="1"/>
</dbReference>
<evidence type="ECO:0000256" key="2">
    <source>
        <dbReference type="ARBA" id="ARBA00001946"/>
    </source>
</evidence>
<dbReference type="InterPro" id="IPR000086">
    <property type="entry name" value="NUDIX_hydrolase_dom"/>
</dbReference>
<dbReference type="GO" id="GO:0016818">
    <property type="term" value="F:hydrolase activity, acting on acid anhydrides, in phosphorus-containing anhydrides"/>
    <property type="evidence" value="ECO:0007669"/>
    <property type="project" value="InterPro"/>
</dbReference>
<keyword evidence="4" id="KW-0378">Hydrolase</keyword>
<comment type="caution">
    <text evidence="9">The sequence shown here is derived from an EMBL/GenBank/DDBJ whole genome shotgun (WGS) entry which is preliminary data.</text>
</comment>
<evidence type="ECO:0000256" key="7">
    <source>
        <dbReference type="SAM" id="MobiDB-lite"/>
    </source>
</evidence>